<gene>
    <name evidence="3" type="ORF">LHJ74_22965</name>
</gene>
<evidence type="ECO:0008006" key="5">
    <source>
        <dbReference type="Google" id="ProtNLM"/>
    </source>
</evidence>
<evidence type="ECO:0000256" key="2">
    <source>
        <dbReference type="SAM" id="Phobius"/>
    </source>
</evidence>
<comment type="caution">
    <text evidence="3">The sequence shown here is derived from an EMBL/GenBank/DDBJ whole genome shotgun (WGS) entry which is preliminary data.</text>
</comment>
<dbReference type="EMBL" id="JAJAGO010000011">
    <property type="protein sequence ID" value="MCT2592738.1"/>
    <property type="molecule type" value="Genomic_DNA"/>
</dbReference>
<reference evidence="3 4" key="1">
    <citation type="submission" date="2021-10" db="EMBL/GenBank/DDBJ databases">
        <title>Streptomyces gossypii sp. nov., isolated from soil collected from cotton field.</title>
        <authorList>
            <person name="Ge X."/>
            <person name="Chen X."/>
            <person name="Liu W."/>
        </authorList>
    </citation>
    <scope>NUCLEOTIDE SEQUENCE [LARGE SCALE GENOMIC DNA]</scope>
    <source>
        <strain evidence="3 4">N2-109</strain>
    </source>
</reference>
<keyword evidence="2" id="KW-0472">Membrane</keyword>
<evidence type="ECO:0000313" key="4">
    <source>
        <dbReference type="Proteomes" id="UP001156389"/>
    </source>
</evidence>
<dbReference type="RefSeq" id="WP_260220065.1">
    <property type="nucleotide sequence ID" value="NZ_JAJAGO010000011.1"/>
</dbReference>
<feature type="compositionally biased region" description="Basic and acidic residues" evidence="1">
    <location>
        <begin position="196"/>
        <end position="206"/>
    </location>
</feature>
<protein>
    <recommendedName>
        <fullName evidence="5">Integral membrane protein</fullName>
    </recommendedName>
</protein>
<organism evidence="3 4">
    <name type="scientific">Streptomyces gossypii</name>
    <dbReference type="NCBI Taxonomy" id="2883101"/>
    <lineage>
        <taxon>Bacteria</taxon>
        <taxon>Bacillati</taxon>
        <taxon>Actinomycetota</taxon>
        <taxon>Actinomycetes</taxon>
        <taxon>Kitasatosporales</taxon>
        <taxon>Streptomycetaceae</taxon>
        <taxon>Streptomyces</taxon>
    </lineage>
</organism>
<feature type="region of interest" description="Disordered" evidence="1">
    <location>
        <begin position="73"/>
        <end position="210"/>
    </location>
</feature>
<feature type="compositionally biased region" description="Gly residues" evidence="1">
    <location>
        <begin position="184"/>
        <end position="195"/>
    </location>
</feature>
<keyword evidence="4" id="KW-1185">Reference proteome</keyword>
<feature type="transmembrane region" description="Helical" evidence="2">
    <location>
        <begin position="374"/>
        <end position="392"/>
    </location>
</feature>
<feature type="region of interest" description="Disordered" evidence="1">
    <location>
        <begin position="246"/>
        <end position="266"/>
    </location>
</feature>
<feature type="transmembrane region" description="Helical" evidence="2">
    <location>
        <begin position="331"/>
        <end position="349"/>
    </location>
</feature>
<evidence type="ECO:0000313" key="3">
    <source>
        <dbReference type="EMBL" id="MCT2592738.1"/>
    </source>
</evidence>
<feature type="transmembrane region" description="Helical" evidence="2">
    <location>
        <begin position="298"/>
        <end position="319"/>
    </location>
</feature>
<sequence>MGIESEQLVFDYLSRVGDLAHGTAMTAAERARLVSGLRGEIDRMRLAEGGAQTKIAVRKILSRLGEPEEVVAAANGGTPLPRPRATEDDSGAAAGGSVGEAAAGGSAGGSAGRPAYGADPPKARPRLPKLPRLPQQLRKEPEPPPEGPPPPTAAYGASPPHLAGMDELGPQESDPDWWRVDPGPYGGDPGSFGGGGERRGGRRPGEDLMPGFVGGIEMDELFKTPQQRQAEADAEARAEAAAAAAAGEGADAVSGEATGKKGGGGGKGLLGRVLGGRGGAAESGPAAGGIVELLACGLLVAGAFMGSLVPLALGWLAAYWSPKLSRNEAKWAAFGMPALALGAGATWLWGREGGRWGAPIEEGGEALRQAMTDTWPVVLRAAAVASALFLLWRARRRPGKG</sequence>
<accession>A0ABT2JXW1</accession>
<evidence type="ECO:0000256" key="1">
    <source>
        <dbReference type="SAM" id="MobiDB-lite"/>
    </source>
</evidence>
<proteinExistence type="predicted"/>
<dbReference type="Proteomes" id="UP001156389">
    <property type="component" value="Unassembled WGS sequence"/>
</dbReference>
<name>A0ABT2JXW1_9ACTN</name>
<keyword evidence="2" id="KW-1133">Transmembrane helix</keyword>
<keyword evidence="2" id="KW-0812">Transmembrane</keyword>